<dbReference type="OrthoDB" id="6561483at2"/>
<reference evidence="3 4" key="1">
    <citation type="submission" date="2018-01" db="EMBL/GenBank/DDBJ databases">
        <title>Whole genome analyses suggest that Burkholderia sensu lato contains two further novel genera in the rhizoxinica-symbiotica group Mycetohabitans gen. nov., and Trinickia gen. nov.: implications for the evolution of diazotrophy and nodulation in the Burkholderiaceae.</title>
        <authorList>
            <person name="Estrada-de los Santos P."/>
            <person name="Palmer M."/>
            <person name="Chavez-Ramirez B."/>
            <person name="Beukes C."/>
            <person name="Steenkamp E.T."/>
            <person name="Hirsch A.M."/>
            <person name="Manyaka P."/>
            <person name="Maluk M."/>
            <person name="Lafos M."/>
            <person name="Crook M."/>
            <person name="Gross E."/>
            <person name="Simon M.F."/>
            <person name="Bueno dos Reis Junior F."/>
            <person name="Poole P.S."/>
            <person name="Venter S.N."/>
            <person name="James E.K."/>
        </authorList>
    </citation>
    <scope>NUCLEOTIDE SEQUENCE [LARGE SCALE GENOMIC DNA]</scope>
    <source>
        <strain evidence="3 4">GIMN1.004</strain>
    </source>
</reference>
<gene>
    <name evidence="3" type="ORF">C0Z18_10825</name>
</gene>
<dbReference type="PANTHER" id="PTHR30034">
    <property type="entry name" value="FLAGELLAR MOTOR SWITCH PROTEIN FLIM"/>
    <property type="match status" value="1"/>
</dbReference>
<dbReference type="Gene3D" id="2.30.330.10">
    <property type="entry name" value="SpoA-like"/>
    <property type="match status" value="1"/>
</dbReference>
<proteinExistence type="inferred from homology"/>
<dbReference type="Proteomes" id="UP000235616">
    <property type="component" value="Unassembled WGS sequence"/>
</dbReference>
<sequence>MTEHHEPGVASVTRSGGKPVPLRRVDAFGHARHRLALAHHARCLLADGATAQLVISEGFNDTEPGLRLSTRFGPVMAYGYGPMLLACTGVDIEHAESPPAQTALARFAFAALPPAIRTALGDPTVGHAQAPKLASEPTLALALQLRLPSIRLSMGLEMTASGLLALLDSAPWAPVAVAVEAPAWTLSLDALISLRVGDSILPLAAFEGLARGDVVRLTASAFDVAGRATLPVASHRLRLRWLDSHHCFEVEDMTHAPPPAHEEAREAAADASAPFSSIDPAAVPIRLSFLLGTLRLTVGELAAVRPGSLLRLRERVPPEVVVEANGQPIGSGELVELDGRLAVEITRWPHPRPPAETP</sequence>
<dbReference type="InterPro" id="IPR036429">
    <property type="entry name" value="SpoA-like_sf"/>
</dbReference>
<dbReference type="SUPFAM" id="SSF101801">
    <property type="entry name" value="Surface presentation of antigens (SPOA)"/>
    <property type="match status" value="1"/>
</dbReference>
<comment type="caution">
    <text evidence="3">The sequence shown here is derived from an EMBL/GenBank/DDBJ whole genome shotgun (WGS) entry which is preliminary data.</text>
</comment>
<dbReference type="InterPro" id="IPR001172">
    <property type="entry name" value="FliN_T3SS_HrcQb"/>
</dbReference>
<dbReference type="AlphaFoldDB" id="A0A2N7VTF4"/>
<dbReference type="PANTHER" id="PTHR30034:SF6">
    <property type="entry name" value="YOP PROTEINS TRANSLOCATION PROTEIN Q"/>
    <property type="match status" value="1"/>
</dbReference>
<protein>
    <submittedName>
        <fullName evidence="3">YscQ/HrcQ family type III secretion apparatus protein</fullName>
    </submittedName>
</protein>
<evidence type="ECO:0000259" key="2">
    <source>
        <dbReference type="Pfam" id="PF01052"/>
    </source>
</evidence>
<dbReference type="GO" id="GO:0071978">
    <property type="term" value="P:bacterial-type flagellum-dependent swarming motility"/>
    <property type="evidence" value="ECO:0007669"/>
    <property type="project" value="TreeGrafter"/>
</dbReference>
<feature type="domain" description="Flagellar motor switch protein FliN-like C-terminal" evidence="2">
    <location>
        <begin position="282"/>
        <end position="348"/>
    </location>
</feature>
<dbReference type="InterPro" id="IPR013385">
    <property type="entry name" value="T3SS_SpaO/YscQ/SpaO"/>
</dbReference>
<dbReference type="GO" id="GO:0003774">
    <property type="term" value="F:cytoskeletal motor activity"/>
    <property type="evidence" value="ECO:0007669"/>
    <property type="project" value="InterPro"/>
</dbReference>
<dbReference type="NCBIfam" id="TIGR02551">
    <property type="entry name" value="SpaO_YscQ"/>
    <property type="match status" value="1"/>
</dbReference>
<evidence type="ECO:0000313" key="3">
    <source>
        <dbReference type="EMBL" id="PMS20424.1"/>
    </source>
</evidence>
<comment type="similarity">
    <text evidence="1">Belongs to the FliN/MopA/SpaO family.</text>
</comment>
<dbReference type="GO" id="GO:0030254">
    <property type="term" value="P:protein secretion by the type III secretion system"/>
    <property type="evidence" value="ECO:0007669"/>
    <property type="project" value="InterPro"/>
</dbReference>
<dbReference type="RefSeq" id="WP_102645405.1">
    <property type="nucleotide sequence ID" value="NZ_PNYA01000008.1"/>
</dbReference>
<dbReference type="Pfam" id="PF01052">
    <property type="entry name" value="FliMN_C"/>
    <property type="match status" value="1"/>
</dbReference>
<dbReference type="GO" id="GO:0009425">
    <property type="term" value="C:bacterial-type flagellum basal body"/>
    <property type="evidence" value="ECO:0007669"/>
    <property type="project" value="InterPro"/>
</dbReference>
<keyword evidence="4" id="KW-1185">Reference proteome</keyword>
<organism evidence="3 4">
    <name type="scientific">Trinickia dabaoshanensis</name>
    <dbReference type="NCBI Taxonomy" id="564714"/>
    <lineage>
        <taxon>Bacteria</taxon>
        <taxon>Pseudomonadati</taxon>
        <taxon>Pseudomonadota</taxon>
        <taxon>Betaproteobacteria</taxon>
        <taxon>Burkholderiales</taxon>
        <taxon>Burkholderiaceae</taxon>
        <taxon>Trinickia</taxon>
    </lineage>
</organism>
<name>A0A2N7VTF4_9BURK</name>
<dbReference type="GO" id="GO:0050918">
    <property type="term" value="P:positive chemotaxis"/>
    <property type="evidence" value="ECO:0007669"/>
    <property type="project" value="TreeGrafter"/>
</dbReference>
<dbReference type="InterPro" id="IPR001543">
    <property type="entry name" value="FliN-like_C"/>
</dbReference>
<dbReference type="PRINTS" id="PR00956">
    <property type="entry name" value="FLGMOTORFLIN"/>
</dbReference>
<evidence type="ECO:0000256" key="1">
    <source>
        <dbReference type="ARBA" id="ARBA00009226"/>
    </source>
</evidence>
<evidence type="ECO:0000313" key="4">
    <source>
        <dbReference type="Proteomes" id="UP000235616"/>
    </source>
</evidence>
<dbReference type="EMBL" id="PNYA01000008">
    <property type="protein sequence ID" value="PMS20424.1"/>
    <property type="molecule type" value="Genomic_DNA"/>
</dbReference>
<accession>A0A2N7VTF4</accession>